<evidence type="ECO:0000259" key="9">
    <source>
        <dbReference type="PROSITE" id="PS50928"/>
    </source>
</evidence>
<comment type="caution">
    <text evidence="10">The sequence shown here is derived from an EMBL/GenBank/DDBJ whole genome shotgun (WGS) entry which is preliminary data.</text>
</comment>
<comment type="subcellular location">
    <subcellularLocation>
        <location evidence="1">Cell inner membrane</location>
        <topology evidence="1">Multi-pass membrane protein</topology>
    </subcellularLocation>
    <subcellularLocation>
        <location evidence="8">Cell membrane</location>
        <topology evidence="8">Multi-pass membrane protein</topology>
    </subcellularLocation>
</comment>
<evidence type="ECO:0000313" key="11">
    <source>
        <dbReference type="Proteomes" id="UP000032564"/>
    </source>
</evidence>
<feature type="transmembrane region" description="Helical" evidence="8">
    <location>
        <begin position="20"/>
        <end position="43"/>
    </location>
</feature>
<name>A0ABR5DC07_9HYPH</name>
<dbReference type="NCBIfam" id="TIGR01726">
    <property type="entry name" value="HEQRo_perm_3TM"/>
    <property type="match status" value="1"/>
</dbReference>
<reference evidence="10 11" key="1">
    <citation type="submission" date="2014-12" db="EMBL/GenBank/DDBJ databases">
        <authorList>
            <person name="Kuzmanovic N."/>
            <person name="Pulawska J."/>
            <person name="Obradovic A."/>
        </authorList>
    </citation>
    <scope>NUCLEOTIDE SEQUENCE [LARGE SCALE GENOMIC DNA]</scope>
    <source>
        <strain evidence="10 11">KFB 330</strain>
    </source>
</reference>
<keyword evidence="5 8" id="KW-0812">Transmembrane</keyword>
<dbReference type="CDD" id="cd06261">
    <property type="entry name" value="TM_PBP2"/>
    <property type="match status" value="1"/>
</dbReference>
<comment type="similarity">
    <text evidence="2">Belongs to the binding-protein-dependent transport system permease family. HisMQ subfamily.</text>
</comment>
<dbReference type="PANTHER" id="PTHR30614:SF47">
    <property type="entry name" value="ABC TRANSPORTER PERMEASE"/>
    <property type="match status" value="1"/>
</dbReference>
<proteinExistence type="inferred from homology"/>
<dbReference type="PANTHER" id="PTHR30614">
    <property type="entry name" value="MEMBRANE COMPONENT OF AMINO ACID ABC TRANSPORTER"/>
    <property type="match status" value="1"/>
</dbReference>
<evidence type="ECO:0000256" key="2">
    <source>
        <dbReference type="ARBA" id="ARBA00010072"/>
    </source>
</evidence>
<dbReference type="Proteomes" id="UP000032564">
    <property type="component" value="Unassembled WGS sequence"/>
</dbReference>
<dbReference type="InterPro" id="IPR010065">
    <property type="entry name" value="AA_ABC_transptr_permease_3TM"/>
</dbReference>
<keyword evidence="3 8" id="KW-0813">Transport</keyword>
<evidence type="ECO:0000256" key="6">
    <source>
        <dbReference type="ARBA" id="ARBA00022989"/>
    </source>
</evidence>
<dbReference type="RefSeq" id="WP_045016152.1">
    <property type="nucleotide sequence ID" value="NZ_CP166104.1"/>
</dbReference>
<feature type="transmembrane region" description="Helical" evidence="8">
    <location>
        <begin position="192"/>
        <end position="214"/>
    </location>
</feature>
<dbReference type="InterPro" id="IPR000515">
    <property type="entry name" value="MetI-like"/>
</dbReference>
<protein>
    <submittedName>
        <fullName evidence="10">ABC transporter permease</fullName>
    </submittedName>
</protein>
<keyword evidence="4" id="KW-1003">Cell membrane</keyword>
<feature type="transmembrane region" description="Helical" evidence="8">
    <location>
        <begin position="55"/>
        <end position="77"/>
    </location>
</feature>
<accession>A0ABR5DC07</accession>
<feature type="transmembrane region" description="Helical" evidence="8">
    <location>
        <begin position="133"/>
        <end position="151"/>
    </location>
</feature>
<feature type="transmembrane region" description="Helical" evidence="8">
    <location>
        <begin position="97"/>
        <end position="113"/>
    </location>
</feature>
<gene>
    <name evidence="10" type="ORF">RP75_05765</name>
</gene>
<evidence type="ECO:0000256" key="1">
    <source>
        <dbReference type="ARBA" id="ARBA00004429"/>
    </source>
</evidence>
<keyword evidence="7 8" id="KW-0472">Membrane</keyword>
<dbReference type="Gene3D" id="1.10.3720.10">
    <property type="entry name" value="MetI-like"/>
    <property type="match status" value="1"/>
</dbReference>
<dbReference type="EMBL" id="JWIT01000003">
    <property type="protein sequence ID" value="KJF74611.1"/>
    <property type="molecule type" value="Genomic_DNA"/>
</dbReference>
<keyword evidence="11" id="KW-1185">Reference proteome</keyword>
<evidence type="ECO:0000256" key="5">
    <source>
        <dbReference type="ARBA" id="ARBA00022692"/>
    </source>
</evidence>
<sequence length="228" mass="25652">MDFRTILTGEYGEFLLEGVRLTLMLFVSSWVLSISVALLLTWIGNLQLKSARFLVLAYVEYHRNVPLLVQLFIWYFAIPQLFPAKLNLLINSYNAEFFYALIAIGLCNAAYVSEDLRSGLRAIPKVQYEAARAAGFSYSGSLIWIILPQAWRLALPPLVNQSLVLFKSTSLAAVIGVSELSYQARLIESQSFLIFETFTVITVAYLAGSIPLMLLGRHLGKSSRFQER</sequence>
<evidence type="ECO:0000256" key="7">
    <source>
        <dbReference type="ARBA" id="ARBA00023136"/>
    </source>
</evidence>
<dbReference type="InterPro" id="IPR043429">
    <property type="entry name" value="ArtM/GltK/GlnP/TcyL/YhdX-like"/>
</dbReference>
<organism evidence="10 11">
    <name type="scientific">Agrobacterium arsenijevicii</name>
    <dbReference type="NCBI Taxonomy" id="1585697"/>
    <lineage>
        <taxon>Bacteria</taxon>
        <taxon>Pseudomonadati</taxon>
        <taxon>Pseudomonadota</taxon>
        <taxon>Alphaproteobacteria</taxon>
        <taxon>Hyphomicrobiales</taxon>
        <taxon>Rhizobiaceae</taxon>
        <taxon>Rhizobium/Agrobacterium group</taxon>
        <taxon>Agrobacterium</taxon>
    </lineage>
</organism>
<evidence type="ECO:0000256" key="8">
    <source>
        <dbReference type="RuleBase" id="RU363032"/>
    </source>
</evidence>
<feature type="domain" description="ABC transmembrane type-1" evidence="9">
    <location>
        <begin position="19"/>
        <end position="216"/>
    </location>
</feature>
<keyword evidence="6 8" id="KW-1133">Transmembrane helix</keyword>
<evidence type="ECO:0000256" key="4">
    <source>
        <dbReference type="ARBA" id="ARBA00022475"/>
    </source>
</evidence>
<evidence type="ECO:0000256" key="3">
    <source>
        <dbReference type="ARBA" id="ARBA00022448"/>
    </source>
</evidence>
<dbReference type="SUPFAM" id="SSF161098">
    <property type="entry name" value="MetI-like"/>
    <property type="match status" value="1"/>
</dbReference>
<dbReference type="Pfam" id="PF00528">
    <property type="entry name" value="BPD_transp_1"/>
    <property type="match status" value="1"/>
</dbReference>
<evidence type="ECO:0000313" key="10">
    <source>
        <dbReference type="EMBL" id="KJF74611.1"/>
    </source>
</evidence>
<dbReference type="InterPro" id="IPR035906">
    <property type="entry name" value="MetI-like_sf"/>
</dbReference>
<dbReference type="PROSITE" id="PS50928">
    <property type="entry name" value="ABC_TM1"/>
    <property type="match status" value="1"/>
</dbReference>